<name>A0ABR9DRH8_9MICO</name>
<proteinExistence type="predicted"/>
<dbReference type="SMART" id="SM01022">
    <property type="entry name" value="ASCH"/>
    <property type="match status" value="1"/>
</dbReference>
<dbReference type="SUPFAM" id="SSF88697">
    <property type="entry name" value="PUA domain-like"/>
    <property type="match status" value="1"/>
</dbReference>
<dbReference type="InterPro" id="IPR015947">
    <property type="entry name" value="PUA-like_sf"/>
</dbReference>
<dbReference type="PANTHER" id="PTHR39203:SF1">
    <property type="entry name" value="CYTOPLASMIC PROTEIN"/>
    <property type="match status" value="1"/>
</dbReference>
<dbReference type="Pfam" id="PF04266">
    <property type="entry name" value="ASCH"/>
    <property type="match status" value="1"/>
</dbReference>
<evidence type="ECO:0000313" key="2">
    <source>
        <dbReference type="EMBL" id="MBD9699725.1"/>
    </source>
</evidence>
<keyword evidence="3" id="KW-1185">Reference proteome</keyword>
<feature type="domain" description="ASCH" evidence="1">
    <location>
        <begin position="21"/>
        <end position="144"/>
    </location>
</feature>
<evidence type="ECO:0000313" key="3">
    <source>
        <dbReference type="Proteomes" id="UP000642107"/>
    </source>
</evidence>
<dbReference type="InterPro" id="IPR009326">
    <property type="entry name" value="DUF984"/>
</dbReference>
<reference evidence="2 3" key="1">
    <citation type="submission" date="2020-09" db="EMBL/GenBank/DDBJ databases">
        <title>Flavimobilis rhizosphaerae sp. nov., isolated from rhizosphere soil of Spartina alterniflora.</title>
        <authorList>
            <person name="Hanqin C."/>
        </authorList>
    </citation>
    <scope>NUCLEOTIDE SEQUENCE [LARGE SCALE GENOMIC DNA]</scope>
    <source>
        <strain evidence="2 3">GY 10621</strain>
    </source>
</reference>
<comment type="caution">
    <text evidence="2">The sequence shown here is derived from an EMBL/GenBank/DDBJ whole genome shotgun (WGS) entry which is preliminary data.</text>
</comment>
<dbReference type="EMBL" id="JACZDF010000004">
    <property type="protein sequence ID" value="MBD9699725.1"/>
    <property type="molecule type" value="Genomic_DNA"/>
</dbReference>
<protein>
    <submittedName>
        <fullName evidence="2">ASCH domain-containing protein</fullName>
    </submittedName>
</protein>
<organism evidence="2 3">
    <name type="scientific">Flavimobilis rhizosphaerae</name>
    <dbReference type="NCBI Taxonomy" id="2775421"/>
    <lineage>
        <taxon>Bacteria</taxon>
        <taxon>Bacillati</taxon>
        <taxon>Actinomycetota</taxon>
        <taxon>Actinomycetes</taxon>
        <taxon>Micrococcales</taxon>
        <taxon>Jonesiaceae</taxon>
        <taxon>Flavimobilis</taxon>
    </lineage>
</organism>
<dbReference type="PANTHER" id="PTHR39203">
    <property type="entry name" value="CYTOPLASMIC PROTEIN-RELATED"/>
    <property type="match status" value="1"/>
</dbReference>
<evidence type="ECO:0000259" key="1">
    <source>
        <dbReference type="SMART" id="SM01022"/>
    </source>
</evidence>
<dbReference type="CDD" id="cd06553">
    <property type="entry name" value="ASCH_Ef3133_like"/>
    <property type="match status" value="1"/>
</dbReference>
<gene>
    <name evidence="2" type="ORF">IGS67_09515</name>
</gene>
<dbReference type="InterPro" id="IPR007374">
    <property type="entry name" value="ASCH_domain"/>
</dbReference>
<sequence length="151" mass="15984">MWDAYVATGAVPAGTLPVGVEAFGDGPALADELIALVLAGRKRATATLVAELELADEAPPAVGDHWVMCDGAGAPRCVLRTTSVDAVRFDVVDEDFARAEGEDDGSLVAWRAGHRAYWERVSARTGVAFDESSVVLTERFTVVWPPEVADA</sequence>
<accession>A0ABR9DRH8</accession>
<dbReference type="Proteomes" id="UP000642107">
    <property type="component" value="Unassembled WGS sequence"/>
</dbReference>
<dbReference type="Gene3D" id="3.10.400.10">
    <property type="entry name" value="Sulfate adenylyltransferase"/>
    <property type="match status" value="1"/>
</dbReference>
<dbReference type="PIRSF" id="PIRSF021320">
    <property type="entry name" value="DUF984"/>
    <property type="match status" value="1"/>
</dbReference>